<dbReference type="EMBL" id="JABBKX010000001">
    <property type="protein sequence ID" value="NMJ39711.1"/>
    <property type="molecule type" value="Genomic_DNA"/>
</dbReference>
<dbReference type="RefSeq" id="WP_170052035.1">
    <property type="nucleotide sequence ID" value="NZ_JABBKX010000001.1"/>
</dbReference>
<evidence type="ECO:0000313" key="1">
    <source>
        <dbReference type="EMBL" id="NMJ39711.1"/>
    </source>
</evidence>
<reference evidence="1 2" key="1">
    <citation type="submission" date="2020-03" db="EMBL/GenBank/DDBJ databases">
        <authorList>
            <person name="Sun Q."/>
        </authorList>
    </citation>
    <scope>NUCLEOTIDE SEQUENCE [LARGE SCALE GENOMIC DNA]</scope>
    <source>
        <strain evidence="1 2">JC162</strain>
    </source>
</reference>
<proteinExistence type="predicted"/>
<dbReference type="AlphaFoldDB" id="A0A848E5N4"/>
<keyword evidence="2" id="KW-1185">Reference proteome</keyword>
<organism evidence="1 2">
    <name type="scientific">Neoroseomonas marina</name>
    <dbReference type="NCBI Taxonomy" id="1232220"/>
    <lineage>
        <taxon>Bacteria</taxon>
        <taxon>Pseudomonadati</taxon>
        <taxon>Pseudomonadota</taxon>
        <taxon>Alphaproteobacteria</taxon>
        <taxon>Acetobacterales</taxon>
        <taxon>Acetobacteraceae</taxon>
        <taxon>Neoroseomonas</taxon>
    </lineage>
</organism>
<protein>
    <submittedName>
        <fullName evidence="1">Uncharacterized protein</fullName>
    </submittedName>
</protein>
<gene>
    <name evidence="1" type="ORF">GWK16_00545</name>
</gene>
<dbReference type="Proteomes" id="UP000548582">
    <property type="component" value="Unassembled WGS sequence"/>
</dbReference>
<sequence>MTAANAAEQRRLTHAVAAASDEALARVVAVFDRMTDRREADRLLDAARPRLRRLRPPRPISFARLLFLPLDGAIVDPRAWNRKEGTLPRSALLPIGTAVQAALGAEAAAIEEAFAGATFADAAAIERAGRRLWRTAAAATVAMPPQWEASGLGPADFRHCAALAAGVWRHADALWAALALAAEGPPEPMVRDAIAAAAGEEPMVIEAMIATILLKAARPGTVAAAAAASPAAPPGSAERVLDRWLEGCTPDLPAGDAAGAARLAEAFAEAIEDLDASPMVRRPERRQRVAALRRQVDEACRAAFVDATTQGLIEPMARNAGRIDDGAMMQIERTARSIRRLEQAGRALGGATAYDAALRRVTDAFGALRAAPGANPADLARLTEILAGPEAALRLLDG</sequence>
<comment type="caution">
    <text evidence="1">The sequence shown here is derived from an EMBL/GenBank/DDBJ whole genome shotgun (WGS) entry which is preliminary data.</text>
</comment>
<accession>A0A848E5N4</accession>
<evidence type="ECO:0000313" key="2">
    <source>
        <dbReference type="Proteomes" id="UP000548582"/>
    </source>
</evidence>
<name>A0A848E5N4_9PROT</name>